<evidence type="ECO:0000313" key="2">
    <source>
        <dbReference type="EMBL" id="VDN49950.1"/>
    </source>
</evidence>
<organism evidence="4">
    <name type="scientific">Gongylonema pulchrum</name>
    <dbReference type="NCBI Taxonomy" id="637853"/>
    <lineage>
        <taxon>Eukaryota</taxon>
        <taxon>Metazoa</taxon>
        <taxon>Ecdysozoa</taxon>
        <taxon>Nematoda</taxon>
        <taxon>Chromadorea</taxon>
        <taxon>Rhabditida</taxon>
        <taxon>Spirurina</taxon>
        <taxon>Spiruromorpha</taxon>
        <taxon>Spiruroidea</taxon>
        <taxon>Gongylonematidae</taxon>
        <taxon>Gongylonema</taxon>
    </lineage>
</organism>
<accession>A0A183F1K3</accession>
<dbReference type="EMBL" id="UYRT01118747">
    <property type="protein sequence ID" value="VDN49950.1"/>
    <property type="molecule type" value="Genomic_DNA"/>
</dbReference>
<reference evidence="2 3" key="2">
    <citation type="submission" date="2018-11" db="EMBL/GenBank/DDBJ databases">
        <authorList>
            <consortium name="Pathogen Informatics"/>
        </authorList>
    </citation>
    <scope>NUCLEOTIDE SEQUENCE [LARGE SCALE GENOMIC DNA]</scope>
</reference>
<proteinExistence type="predicted"/>
<sequence>MLSHHWWGELLLNGHSFADLESAYGGENYYWALSPVANDYILFEFYSIINLIGFVVRTGNPEHPSDILNGNAEVLLKKQYEPKPVSVAQFSERGTVRISFNQPVKVE</sequence>
<dbReference type="Proteomes" id="UP000271098">
    <property type="component" value="Unassembled WGS sequence"/>
</dbReference>
<dbReference type="AlphaFoldDB" id="A0A183F1K3"/>
<evidence type="ECO:0000259" key="1">
    <source>
        <dbReference type="Pfam" id="PF23524"/>
    </source>
</evidence>
<gene>
    <name evidence="2" type="ORF">GPUH_LOCUS27094</name>
</gene>
<reference evidence="4" key="1">
    <citation type="submission" date="2016-06" db="UniProtKB">
        <authorList>
            <consortium name="WormBaseParasite"/>
        </authorList>
    </citation>
    <scope>IDENTIFICATION</scope>
</reference>
<feature type="domain" description="MGAT4 A/B/C C-terminal" evidence="1">
    <location>
        <begin position="19"/>
        <end position="102"/>
    </location>
</feature>
<dbReference type="InterPro" id="IPR056576">
    <property type="entry name" value="MGAT4_A/B/C_C"/>
</dbReference>
<evidence type="ECO:0000313" key="4">
    <source>
        <dbReference type="WBParaSite" id="GPUH_0002712401-mRNA-1"/>
    </source>
</evidence>
<dbReference type="WBParaSite" id="GPUH_0002712401-mRNA-1">
    <property type="protein sequence ID" value="GPUH_0002712401-mRNA-1"/>
    <property type="gene ID" value="GPUH_0002712401"/>
</dbReference>
<dbReference type="OrthoDB" id="2016523at2759"/>
<evidence type="ECO:0000313" key="3">
    <source>
        <dbReference type="Proteomes" id="UP000271098"/>
    </source>
</evidence>
<protein>
    <submittedName>
        <fullName evidence="4">Cytochrome c oxidase subunit 1</fullName>
    </submittedName>
</protein>
<keyword evidence="3" id="KW-1185">Reference proteome</keyword>
<name>A0A183F1K3_9BILA</name>
<dbReference type="Pfam" id="PF23524">
    <property type="entry name" value="MGAT4A_C"/>
    <property type="match status" value="1"/>
</dbReference>